<name>E4L9M2_9FIRM</name>
<dbReference type="PANTHER" id="PTHR41324">
    <property type="entry name" value="MEMBRANE PROTEIN-RELATED"/>
    <property type="match status" value="1"/>
</dbReference>
<feature type="transmembrane region" description="Helical" evidence="1">
    <location>
        <begin position="173"/>
        <end position="196"/>
    </location>
</feature>
<keyword evidence="1" id="KW-0812">Transmembrane</keyword>
<keyword evidence="1" id="KW-1133">Transmembrane helix</keyword>
<feature type="transmembrane region" description="Helical" evidence="1">
    <location>
        <begin position="98"/>
        <end position="125"/>
    </location>
</feature>
<feature type="transmembrane region" description="Helical" evidence="1">
    <location>
        <begin position="216"/>
        <end position="234"/>
    </location>
</feature>
<dbReference type="Pfam" id="PF09991">
    <property type="entry name" value="DUF2232"/>
    <property type="match status" value="1"/>
</dbReference>
<dbReference type="eggNOG" id="COG4241">
    <property type="taxonomic scope" value="Bacteria"/>
</dbReference>
<sequence>MQRTNALAQAGIATALTVVLSLAGWYIPVLSGIIFFLIPIPIAYLGFNQGIKWSITVTAAAFILDTIFMGLSASIFILTIFGALGVIIGAGYRYKWKPIYTLLLGGIAVLIGLIICDLIVMYVIGGEPMILGGAMINEIESGMKTLLPEIYSGDSLEKAMSQMNLIVENMRKTVPVAIAGASLFYALFAMTISKVVFHKMGIKNLPSIPPFEKWNLPIYLVYAYIFMLAIRFVLPENEWTQLLVYNLTPICTISFYIQGLSCVWWAYHKYPVMKKLRLIILILSLFIPILQLGVIFVGIMDMTLKYRQKTESLQKNE</sequence>
<dbReference type="AlphaFoldDB" id="E4L9M2"/>
<dbReference type="RefSeq" id="WP_007554848.1">
    <property type="nucleotide sequence ID" value="NZ_AENT01000024.1"/>
</dbReference>
<evidence type="ECO:0000313" key="2">
    <source>
        <dbReference type="EMBL" id="EFR42568.1"/>
    </source>
</evidence>
<evidence type="ECO:0008006" key="4">
    <source>
        <dbReference type="Google" id="ProtNLM"/>
    </source>
</evidence>
<organism evidence="2 3">
    <name type="scientific">Dialister micraerophilus UPII 345-E</name>
    <dbReference type="NCBI Taxonomy" id="910314"/>
    <lineage>
        <taxon>Bacteria</taxon>
        <taxon>Bacillati</taxon>
        <taxon>Bacillota</taxon>
        <taxon>Negativicutes</taxon>
        <taxon>Veillonellales</taxon>
        <taxon>Veillonellaceae</taxon>
        <taxon>Dialister</taxon>
    </lineage>
</organism>
<dbReference type="EMBL" id="AENT01000024">
    <property type="protein sequence ID" value="EFR42568.1"/>
    <property type="molecule type" value="Genomic_DNA"/>
</dbReference>
<feature type="transmembrane region" description="Helical" evidence="1">
    <location>
        <begin position="243"/>
        <end position="266"/>
    </location>
</feature>
<feature type="transmembrane region" description="Helical" evidence="1">
    <location>
        <begin position="25"/>
        <end position="47"/>
    </location>
</feature>
<gene>
    <name evidence="2" type="ORF">HMPREF9220_0449</name>
</gene>
<dbReference type="InterPro" id="IPR018710">
    <property type="entry name" value="DUF2232"/>
</dbReference>
<evidence type="ECO:0000313" key="3">
    <source>
        <dbReference type="Proteomes" id="UP000004594"/>
    </source>
</evidence>
<dbReference type="OrthoDB" id="2987886at2"/>
<keyword evidence="1" id="KW-0472">Membrane</keyword>
<feature type="transmembrane region" description="Helical" evidence="1">
    <location>
        <begin position="59"/>
        <end position="92"/>
    </location>
</feature>
<dbReference type="Proteomes" id="UP000004594">
    <property type="component" value="Unassembled WGS sequence"/>
</dbReference>
<reference evidence="2 3" key="1">
    <citation type="submission" date="2010-11" db="EMBL/GenBank/DDBJ databases">
        <authorList>
            <person name="Durkin A.S."/>
            <person name="Madupu R."/>
            <person name="Torralba M."/>
            <person name="Gillis M."/>
            <person name="Methe B."/>
            <person name="Sutton G."/>
            <person name="Nelson K.E."/>
        </authorList>
    </citation>
    <scope>NUCLEOTIDE SEQUENCE [LARGE SCALE GENOMIC DNA]</scope>
    <source>
        <strain evidence="2 3">UPII 345-E</strain>
    </source>
</reference>
<comment type="caution">
    <text evidence="2">The sequence shown here is derived from an EMBL/GenBank/DDBJ whole genome shotgun (WGS) entry which is preliminary data.</text>
</comment>
<evidence type="ECO:0000256" key="1">
    <source>
        <dbReference type="SAM" id="Phobius"/>
    </source>
</evidence>
<dbReference type="PANTHER" id="PTHR41324:SF1">
    <property type="entry name" value="DUF2232 DOMAIN-CONTAINING PROTEIN"/>
    <property type="match status" value="1"/>
</dbReference>
<feature type="transmembrane region" description="Helical" evidence="1">
    <location>
        <begin position="278"/>
        <end position="299"/>
    </location>
</feature>
<accession>E4L9M2</accession>
<protein>
    <recommendedName>
        <fullName evidence="4">DUF2232 domain-containing protein</fullName>
    </recommendedName>
</protein>
<proteinExistence type="predicted"/>